<dbReference type="PANTHER" id="PTHR33507">
    <property type="entry name" value="INNER MEMBRANE PROTEIN YBBJ"/>
    <property type="match status" value="1"/>
</dbReference>
<feature type="domain" description="NfeD integral membrane" evidence="7">
    <location>
        <begin position="3"/>
        <end position="74"/>
    </location>
</feature>
<comment type="subcellular location">
    <subcellularLocation>
        <location evidence="1">Membrane</location>
        <topology evidence="1">Multi-pass membrane protein</topology>
    </subcellularLocation>
</comment>
<accession>A0A833HLQ7</accession>
<organism evidence="8 9">
    <name type="scientific">Alkaliphilus serpentinus</name>
    <dbReference type="NCBI Taxonomy" id="1482731"/>
    <lineage>
        <taxon>Bacteria</taxon>
        <taxon>Bacillati</taxon>
        <taxon>Bacillota</taxon>
        <taxon>Clostridia</taxon>
        <taxon>Peptostreptococcales</taxon>
        <taxon>Natronincolaceae</taxon>
        <taxon>Alkaliphilus</taxon>
    </lineage>
</organism>
<dbReference type="OrthoDB" id="9806253at2"/>
<feature type="domain" description="NfeD-like C-terminal" evidence="6">
    <location>
        <begin position="110"/>
        <end position="160"/>
    </location>
</feature>
<dbReference type="Proteomes" id="UP000465601">
    <property type="component" value="Unassembled WGS sequence"/>
</dbReference>
<dbReference type="InterPro" id="IPR012340">
    <property type="entry name" value="NA-bd_OB-fold"/>
</dbReference>
<evidence type="ECO:0000256" key="2">
    <source>
        <dbReference type="ARBA" id="ARBA00022692"/>
    </source>
</evidence>
<keyword evidence="3 5" id="KW-1133">Transmembrane helix</keyword>
<feature type="transmembrane region" description="Helical" evidence="5">
    <location>
        <begin position="31"/>
        <end position="50"/>
    </location>
</feature>
<keyword evidence="4 5" id="KW-0472">Membrane</keyword>
<dbReference type="PANTHER" id="PTHR33507:SF3">
    <property type="entry name" value="INNER MEMBRANE PROTEIN YBBJ"/>
    <property type="match status" value="1"/>
</dbReference>
<dbReference type="InterPro" id="IPR056739">
    <property type="entry name" value="NfeD_membrane"/>
</dbReference>
<evidence type="ECO:0000259" key="7">
    <source>
        <dbReference type="Pfam" id="PF24961"/>
    </source>
</evidence>
<evidence type="ECO:0000259" key="6">
    <source>
        <dbReference type="Pfam" id="PF01957"/>
    </source>
</evidence>
<comment type="caution">
    <text evidence="8">The sequence shown here is derived from an EMBL/GenBank/DDBJ whole genome shotgun (WGS) entry which is preliminary data.</text>
</comment>
<gene>
    <name evidence="8" type="ORF">F8153_13855</name>
</gene>
<keyword evidence="9" id="KW-1185">Reference proteome</keyword>
<dbReference type="GO" id="GO:0005886">
    <property type="term" value="C:plasma membrane"/>
    <property type="evidence" value="ECO:0007669"/>
    <property type="project" value="TreeGrafter"/>
</dbReference>
<reference evidence="8 9" key="1">
    <citation type="submission" date="2019-10" db="EMBL/GenBank/DDBJ databases">
        <title>Alkaliphilus serpentinus sp. nov. and Alkaliphilus pronyensis sp. nov., two novel anaerobic alkaliphilic species isolated from the serpentinized-hosted hydrothermal field of the Prony Bay (New Caledonia).</title>
        <authorList>
            <person name="Postec A."/>
        </authorList>
    </citation>
    <scope>NUCLEOTIDE SEQUENCE [LARGE SCALE GENOMIC DNA]</scope>
    <source>
        <strain evidence="8 9">LacT</strain>
    </source>
</reference>
<dbReference type="Pfam" id="PF01957">
    <property type="entry name" value="NfeD"/>
    <property type="match status" value="1"/>
</dbReference>
<proteinExistence type="predicted"/>
<dbReference type="RefSeq" id="WP_151866949.1">
    <property type="nucleotide sequence ID" value="NZ_WBZB01000052.1"/>
</dbReference>
<keyword evidence="2 5" id="KW-0812">Transmembrane</keyword>
<evidence type="ECO:0000256" key="4">
    <source>
        <dbReference type="ARBA" id="ARBA00023136"/>
    </source>
</evidence>
<dbReference type="AlphaFoldDB" id="A0A833HLQ7"/>
<evidence type="ECO:0000256" key="1">
    <source>
        <dbReference type="ARBA" id="ARBA00004141"/>
    </source>
</evidence>
<dbReference type="InterPro" id="IPR052165">
    <property type="entry name" value="Membrane_assoc_protease"/>
</dbReference>
<evidence type="ECO:0008006" key="10">
    <source>
        <dbReference type="Google" id="ProtNLM"/>
    </source>
</evidence>
<evidence type="ECO:0000313" key="8">
    <source>
        <dbReference type="EMBL" id="KAB3526339.1"/>
    </source>
</evidence>
<feature type="transmembrane region" description="Helical" evidence="5">
    <location>
        <begin position="6"/>
        <end position="24"/>
    </location>
</feature>
<dbReference type="Gene3D" id="2.40.50.140">
    <property type="entry name" value="Nucleic acid-binding proteins"/>
    <property type="match status" value="1"/>
</dbReference>
<sequence>MSILAGISWIAALCFLIGFVMIIIEIYIPGFGIAGITGIILFIVGIVLSADSFLEALIMILIILSILGVMLILVINSASKGKFGRSFILTTALNKESGYIGVEDLVYFLNKEGKTVTKLRPSGTADFDGVKLDVVSDGEFIEAGVKVKVISVQGRRIVVRSIE</sequence>
<feature type="transmembrane region" description="Helical" evidence="5">
    <location>
        <begin position="56"/>
        <end position="75"/>
    </location>
</feature>
<dbReference type="EMBL" id="WBZB01000052">
    <property type="protein sequence ID" value="KAB3526339.1"/>
    <property type="molecule type" value="Genomic_DNA"/>
</dbReference>
<name>A0A833HLQ7_9FIRM</name>
<evidence type="ECO:0000256" key="5">
    <source>
        <dbReference type="SAM" id="Phobius"/>
    </source>
</evidence>
<dbReference type="Pfam" id="PF24961">
    <property type="entry name" value="NfeD_membrane"/>
    <property type="match status" value="1"/>
</dbReference>
<protein>
    <recommendedName>
        <fullName evidence="10">NfeD-like C-terminal domain-containing protein</fullName>
    </recommendedName>
</protein>
<evidence type="ECO:0000256" key="3">
    <source>
        <dbReference type="ARBA" id="ARBA00022989"/>
    </source>
</evidence>
<dbReference type="InterPro" id="IPR002810">
    <property type="entry name" value="NfeD-like_C"/>
</dbReference>
<evidence type="ECO:0000313" key="9">
    <source>
        <dbReference type="Proteomes" id="UP000465601"/>
    </source>
</evidence>